<organism evidence="1 2">
    <name type="scientific">Clostridium saccharoperbutylacetonicum N1-4(HMT)</name>
    <dbReference type="NCBI Taxonomy" id="931276"/>
    <lineage>
        <taxon>Bacteria</taxon>
        <taxon>Bacillati</taxon>
        <taxon>Bacillota</taxon>
        <taxon>Clostridia</taxon>
        <taxon>Eubacteriales</taxon>
        <taxon>Clostridiaceae</taxon>
        <taxon>Clostridium</taxon>
    </lineage>
</organism>
<dbReference type="HOGENOM" id="CLU_113634_0_0_9"/>
<dbReference type="RefSeq" id="WP_015392792.1">
    <property type="nucleotide sequence ID" value="NC_020291.1"/>
</dbReference>
<evidence type="ECO:0000313" key="1">
    <source>
        <dbReference type="EMBL" id="AGF56473.1"/>
    </source>
</evidence>
<proteinExistence type="predicted"/>
<dbReference type="Pfam" id="PF10076">
    <property type="entry name" value="Phage_Mu_Gp48"/>
    <property type="match status" value="1"/>
</dbReference>
<name>M1MJH1_9CLOT</name>
<reference evidence="1 2" key="1">
    <citation type="submission" date="2013-02" db="EMBL/GenBank/DDBJ databases">
        <title>Genome sequence of Clostridium saccharoperbutylacetonicum N1-4(HMT).</title>
        <authorList>
            <person name="Poehlein A."/>
            <person name="Daniel R."/>
        </authorList>
    </citation>
    <scope>NUCLEOTIDE SEQUENCE [LARGE SCALE GENOMIC DNA]</scope>
    <source>
        <strain evidence="2">N1-4(HMT)</strain>
    </source>
</reference>
<keyword evidence="2" id="KW-1185">Reference proteome</keyword>
<dbReference type="Proteomes" id="UP000011728">
    <property type="component" value="Chromosome"/>
</dbReference>
<dbReference type="InterPro" id="IPR018755">
    <property type="entry name" value="Phage_Mu_Gp48"/>
</dbReference>
<dbReference type="KEGG" id="csr:Cspa_c27080"/>
<protein>
    <submittedName>
        <fullName evidence="1">Putative phage protein XkdU</fullName>
    </submittedName>
</protein>
<dbReference type="EMBL" id="CP004121">
    <property type="protein sequence ID" value="AGF56473.1"/>
    <property type="molecule type" value="Genomic_DNA"/>
</dbReference>
<dbReference type="OrthoDB" id="1629754at2"/>
<dbReference type="eggNOG" id="COG4385">
    <property type="taxonomic scope" value="Bacteria"/>
</dbReference>
<dbReference type="PATRIC" id="fig|931276.5.peg.2720"/>
<dbReference type="AlphaFoldDB" id="M1MJH1"/>
<evidence type="ECO:0000313" key="2">
    <source>
        <dbReference type="Proteomes" id="UP000011728"/>
    </source>
</evidence>
<sequence>MLLKDYISPLVCNKMVSKALEVQQPQIDNVIANINDLTNQGFIESATWSLDLWEEEFGIKSKLNDTLENRRNLVLAKKRGTGTTTVGTVKNVCNSFVDKTTVTEYSNEYYFDLLLESYNGFHNYLEDLMEIIEDLKPAHLNVNYHLKAITQSNLYIASVGFTSEIINVYPWTPSNLESKLDVYIPSHQPSSLESINVYPKEAI</sequence>
<gene>
    <name evidence="1" type="primary">xkdU</name>
    <name evidence="1" type="ORF">Cspa_c27080</name>
</gene>
<accession>M1MJH1</accession>